<dbReference type="InterPro" id="IPR004776">
    <property type="entry name" value="Mem_transp_PIN-like"/>
</dbReference>
<evidence type="ECO:0000256" key="4">
    <source>
        <dbReference type="ARBA" id="ARBA00022692"/>
    </source>
</evidence>
<keyword evidence="3" id="KW-1003">Cell membrane</keyword>
<feature type="transmembrane region" description="Helical" evidence="7">
    <location>
        <begin position="157"/>
        <end position="175"/>
    </location>
</feature>
<evidence type="ECO:0000256" key="3">
    <source>
        <dbReference type="ARBA" id="ARBA00022475"/>
    </source>
</evidence>
<evidence type="ECO:0000256" key="6">
    <source>
        <dbReference type="ARBA" id="ARBA00023136"/>
    </source>
</evidence>
<feature type="transmembrane region" description="Helical" evidence="7">
    <location>
        <begin position="187"/>
        <end position="207"/>
    </location>
</feature>
<evidence type="ECO:0000256" key="7">
    <source>
        <dbReference type="SAM" id="Phobius"/>
    </source>
</evidence>
<dbReference type="Proteomes" id="UP001549122">
    <property type="component" value="Unassembled WGS sequence"/>
</dbReference>
<proteinExistence type="predicted"/>
<feature type="transmembrane region" description="Helical" evidence="7">
    <location>
        <begin position="67"/>
        <end position="86"/>
    </location>
</feature>
<protein>
    <submittedName>
        <fullName evidence="8">Permease</fullName>
    </submittedName>
</protein>
<evidence type="ECO:0000256" key="2">
    <source>
        <dbReference type="ARBA" id="ARBA00022448"/>
    </source>
</evidence>
<evidence type="ECO:0000313" key="8">
    <source>
        <dbReference type="EMBL" id="MET3558966.1"/>
    </source>
</evidence>
<organism evidence="8 9">
    <name type="scientific">Streptococcus rupicaprae</name>
    <dbReference type="NCBI Taxonomy" id="759619"/>
    <lineage>
        <taxon>Bacteria</taxon>
        <taxon>Bacillati</taxon>
        <taxon>Bacillota</taxon>
        <taxon>Bacilli</taxon>
        <taxon>Lactobacillales</taxon>
        <taxon>Streptococcaceae</taxon>
        <taxon>Streptococcus</taxon>
    </lineage>
</organism>
<dbReference type="PANTHER" id="PTHR36838:SF1">
    <property type="entry name" value="SLR1864 PROTEIN"/>
    <property type="match status" value="1"/>
</dbReference>
<evidence type="ECO:0000313" key="9">
    <source>
        <dbReference type="Proteomes" id="UP001549122"/>
    </source>
</evidence>
<keyword evidence="4 7" id="KW-0812">Transmembrane</keyword>
<evidence type="ECO:0000256" key="5">
    <source>
        <dbReference type="ARBA" id="ARBA00022989"/>
    </source>
</evidence>
<name>A0ABV2FKA7_9STRE</name>
<dbReference type="Pfam" id="PF03547">
    <property type="entry name" value="Mem_trans"/>
    <property type="match status" value="1"/>
</dbReference>
<comment type="caution">
    <text evidence="8">The sequence shown here is derived from an EMBL/GenBank/DDBJ whole genome shotgun (WGS) entry which is preliminary data.</text>
</comment>
<feature type="transmembrane region" description="Helical" evidence="7">
    <location>
        <begin position="282"/>
        <end position="306"/>
    </location>
</feature>
<feature type="transmembrane region" description="Helical" evidence="7">
    <location>
        <begin position="98"/>
        <end position="117"/>
    </location>
</feature>
<gene>
    <name evidence="8" type="ORF">ABID29_002109</name>
</gene>
<keyword evidence="5 7" id="KW-1133">Transmembrane helix</keyword>
<dbReference type="EMBL" id="JBEPLO010000028">
    <property type="protein sequence ID" value="MET3558966.1"/>
    <property type="molecule type" value="Genomic_DNA"/>
</dbReference>
<evidence type="ECO:0000256" key="1">
    <source>
        <dbReference type="ARBA" id="ARBA00004141"/>
    </source>
</evidence>
<sequence length="307" mass="33757">MLIAAMVFQKLIVLFCLMAMGYYLAKKEILTPKVTRQLSKLLTTYVAPSLFISSFLKADYSLRSLQFLLITIGMAFGILGSRILVVRYLMPRKRAIDTYAVLFANVGFLGTPLAFAVGGQEAVFYISGFVVANQILQWTYGIYLLTGDRKRIALKNALINPASISTAVGLLFFILPFDLPAVASEAIASFALLNTPLSTLVLGTYFYKASWTDVFCYLPAYWTAFLRLIITSALSILLIYCLPIGTPSLKLALTIASCSPTAMNTALFSQIYGNDYGYGSRLVLLTTILSLLSLPLMMGIASQLYLH</sequence>
<feature type="transmembrane region" description="Helical" evidence="7">
    <location>
        <begin position="6"/>
        <end position="25"/>
    </location>
</feature>
<reference evidence="8 9" key="1">
    <citation type="submission" date="2024-06" db="EMBL/GenBank/DDBJ databases">
        <title>Genomic Encyclopedia of Type Strains, Phase IV (KMG-IV): sequencing the most valuable type-strain genomes for metagenomic binning, comparative biology and taxonomic classification.</title>
        <authorList>
            <person name="Goeker M."/>
        </authorList>
    </citation>
    <scope>NUCLEOTIDE SEQUENCE [LARGE SCALE GENOMIC DNA]</scope>
    <source>
        <strain evidence="8 9">DSM 28303</strain>
    </source>
</reference>
<keyword evidence="2" id="KW-0813">Transport</keyword>
<keyword evidence="9" id="KW-1185">Reference proteome</keyword>
<comment type="subcellular location">
    <subcellularLocation>
        <location evidence="1">Membrane</location>
        <topology evidence="1">Multi-pass membrane protein</topology>
    </subcellularLocation>
</comment>
<dbReference type="PANTHER" id="PTHR36838">
    <property type="entry name" value="AUXIN EFFLUX CARRIER FAMILY PROTEIN"/>
    <property type="match status" value="1"/>
</dbReference>
<feature type="transmembrane region" description="Helical" evidence="7">
    <location>
        <begin position="123"/>
        <end position="145"/>
    </location>
</feature>
<feature type="transmembrane region" description="Helical" evidence="7">
    <location>
        <begin position="219"/>
        <end position="245"/>
    </location>
</feature>
<dbReference type="RefSeq" id="WP_354366070.1">
    <property type="nucleotide sequence ID" value="NZ_JBEPLO010000028.1"/>
</dbReference>
<keyword evidence="6 7" id="KW-0472">Membrane</keyword>
<accession>A0ABV2FKA7</accession>